<name>B8FC00_DESAL</name>
<dbReference type="InterPro" id="IPR012910">
    <property type="entry name" value="Plug_dom"/>
</dbReference>
<keyword evidence="6 11" id="KW-0798">TonB box</keyword>
<dbReference type="Pfam" id="PF00593">
    <property type="entry name" value="TonB_dep_Rec_b-barrel"/>
    <property type="match status" value="1"/>
</dbReference>
<evidence type="ECO:0000256" key="4">
    <source>
        <dbReference type="ARBA" id="ARBA00022692"/>
    </source>
</evidence>
<protein>
    <submittedName>
        <fullName evidence="15">TonB-dependent receptor plug</fullName>
    </submittedName>
</protein>
<dbReference type="PANTHER" id="PTHR30069:SF29">
    <property type="entry name" value="HEMOGLOBIN AND HEMOGLOBIN-HAPTOGLOBIN-BINDING PROTEIN 1-RELATED"/>
    <property type="match status" value="1"/>
</dbReference>
<comment type="subcellular location">
    <subcellularLocation>
        <location evidence="1 10">Cell outer membrane</location>
        <topology evidence="1 10">Multi-pass membrane protein</topology>
    </subcellularLocation>
</comment>
<dbReference type="CDD" id="cd01347">
    <property type="entry name" value="ligand_gated_channel"/>
    <property type="match status" value="1"/>
</dbReference>
<evidence type="ECO:0000259" key="13">
    <source>
        <dbReference type="Pfam" id="PF00593"/>
    </source>
</evidence>
<dbReference type="Gene3D" id="2.170.130.10">
    <property type="entry name" value="TonB-dependent receptor, plug domain"/>
    <property type="match status" value="1"/>
</dbReference>
<dbReference type="GO" id="GO:0044718">
    <property type="term" value="P:siderophore transmembrane transport"/>
    <property type="evidence" value="ECO:0007669"/>
    <property type="project" value="TreeGrafter"/>
</dbReference>
<gene>
    <name evidence="15" type="ordered locus">Dalk_3517</name>
</gene>
<evidence type="ECO:0000256" key="8">
    <source>
        <dbReference type="ARBA" id="ARBA00023170"/>
    </source>
</evidence>
<dbReference type="eggNOG" id="COG4771">
    <property type="taxonomic scope" value="Bacteria"/>
</dbReference>
<dbReference type="GO" id="GO:0009279">
    <property type="term" value="C:cell outer membrane"/>
    <property type="evidence" value="ECO:0007669"/>
    <property type="project" value="UniProtKB-SubCell"/>
</dbReference>
<evidence type="ECO:0000259" key="14">
    <source>
        <dbReference type="Pfam" id="PF07715"/>
    </source>
</evidence>
<feature type="signal peptide" evidence="12">
    <location>
        <begin position="1"/>
        <end position="26"/>
    </location>
</feature>
<dbReference type="InterPro" id="IPR037066">
    <property type="entry name" value="Plug_dom_sf"/>
</dbReference>
<dbReference type="Pfam" id="PF07715">
    <property type="entry name" value="Plug"/>
    <property type="match status" value="1"/>
</dbReference>
<dbReference type="GO" id="GO:0015344">
    <property type="term" value="F:siderophore uptake transmembrane transporter activity"/>
    <property type="evidence" value="ECO:0007669"/>
    <property type="project" value="TreeGrafter"/>
</dbReference>
<dbReference type="Proteomes" id="UP000000739">
    <property type="component" value="Chromosome"/>
</dbReference>
<keyword evidence="7 10" id="KW-0472">Membrane</keyword>
<dbReference type="HOGENOM" id="CLU_008287_18_3_7"/>
<keyword evidence="8 15" id="KW-0675">Receptor</keyword>
<keyword evidence="5 12" id="KW-0732">Signal</keyword>
<evidence type="ECO:0000313" key="16">
    <source>
        <dbReference type="Proteomes" id="UP000000739"/>
    </source>
</evidence>
<dbReference type="AlphaFoldDB" id="B8FC00"/>
<keyword evidence="9 10" id="KW-0998">Cell outer membrane</keyword>
<evidence type="ECO:0000256" key="12">
    <source>
        <dbReference type="SAM" id="SignalP"/>
    </source>
</evidence>
<dbReference type="PROSITE" id="PS52016">
    <property type="entry name" value="TONB_DEPENDENT_REC_3"/>
    <property type="match status" value="1"/>
</dbReference>
<evidence type="ECO:0000313" key="15">
    <source>
        <dbReference type="EMBL" id="ACL05205.1"/>
    </source>
</evidence>
<dbReference type="PANTHER" id="PTHR30069">
    <property type="entry name" value="TONB-DEPENDENT OUTER MEMBRANE RECEPTOR"/>
    <property type="match status" value="1"/>
</dbReference>
<evidence type="ECO:0000256" key="9">
    <source>
        <dbReference type="ARBA" id="ARBA00023237"/>
    </source>
</evidence>
<keyword evidence="3 10" id="KW-1134">Transmembrane beta strand</keyword>
<evidence type="ECO:0000256" key="2">
    <source>
        <dbReference type="ARBA" id="ARBA00022448"/>
    </source>
</evidence>
<proteinExistence type="inferred from homology"/>
<dbReference type="InterPro" id="IPR039426">
    <property type="entry name" value="TonB-dep_rcpt-like"/>
</dbReference>
<comment type="similarity">
    <text evidence="10 11">Belongs to the TonB-dependent receptor family.</text>
</comment>
<dbReference type="InterPro" id="IPR036942">
    <property type="entry name" value="Beta-barrel_TonB_sf"/>
</dbReference>
<feature type="chain" id="PRO_5002868938" evidence="12">
    <location>
        <begin position="27"/>
        <end position="751"/>
    </location>
</feature>
<evidence type="ECO:0000256" key="11">
    <source>
        <dbReference type="RuleBase" id="RU003357"/>
    </source>
</evidence>
<evidence type="ECO:0000256" key="6">
    <source>
        <dbReference type="ARBA" id="ARBA00023077"/>
    </source>
</evidence>
<accession>B8FC00</accession>
<dbReference type="EMBL" id="CP001322">
    <property type="protein sequence ID" value="ACL05205.1"/>
    <property type="molecule type" value="Genomic_DNA"/>
</dbReference>
<dbReference type="KEGG" id="dal:Dalk_3517"/>
<evidence type="ECO:0000256" key="5">
    <source>
        <dbReference type="ARBA" id="ARBA00022729"/>
    </source>
</evidence>
<evidence type="ECO:0000256" key="7">
    <source>
        <dbReference type="ARBA" id="ARBA00023136"/>
    </source>
</evidence>
<dbReference type="RefSeq" id="WP_015948262.1">
    <property type="nucleotide sequence ID" value="NC_011768.1"/>
</dbReference>
<keyword evidence="4 10" id="KW-0812">Transmembrane</keyword>
<evidence type="ECO:0000256" key="1">
    <source>
        <dbReference type="ARBA" id="ARBA00004571"/>
    </source>
</evidence>
<dbReference type="InterPro" id="IPR000531">
    <property type="entry name" value="Beta-barrel_TonB"/>
</dbReference>
<evidence type="ECO:0000256" key="10">
    <source>
        <dbReference type="PROSITE-ProRule" id="PRU01360"/>
    </source>
</evidence>
<keyword evidence="16" id="KW-1185">Reference proteome</keyword>
<organism evidence="15 16">
    <name type="scientific">Desulfatibacillum aliphaticivorans</name>
    <dbReference type="NCBI Taxonomy" id="218208"/>
    <lineage>
        <taxon>Bacteria</taxon>
        <taxon>Pseudomonadati</taxon>
        <taxon>Thermodesulfobacteriota</taxon>
        <taxon>Desulfobacteria</taxon>
        <taxon>Desulfobacterales</taxon>
        <taxon>Desulfatibacillaceae</taxon>
        <taxon>Desulfatibacillum</taxon>
    </lineage>
</organism>
<dbReference type="SUPFAM" id="SSF56935">
    <property type="entry name" value="Porins"/>
    <property type="match status" value="1"/>
</dbReference>
<keyword evidence="2 10" id="KW-0813">Transport</keyword>
<evidence type="ECO:0000256" key="3">
    <source>
        <dbReference type="ARBA" id="ARBA00022452"/>
    </source>
</evidence>
<reference evidence="15 16" key="1">
    <citation type="journal article" date="2012" name="Environ. Microbiol.">
        <title>The genome sequence of Desulfatibacillum alkenivorans AK-01: a blueprint for anaerobic alkane oxidation.</title>
        <authorList>
            <person name="Callaghan A.V."/>
            <person name="Morris B.E."/>
            <person name="Pereira I.A."/>
            <person name="McInerney M.J."/>
            <person name="Austin R.N."/>
            <person name="Groves J.T."/>
            <person name="Kukor J.J."/>
            <person name="Suflita J.M."/>
            <person name="Young L.Y."/>
            <person name="Zylstra G.J."/>
            <person name="Wawrik B."/>
        </authorList>
    </citation>
    <scope>NUCLEOTIDE SEQUENCE [LARGE SCALE GENOMIC DNA]</scope>
    <source>
        <strain evidence="15 16">AK-01</strain>
    </source>
</reference>
<feature type="domain" description="TonB-dependent receptor plug" evidence="14">
    <location>
        <begin position="55"/>
        <end position="159"/>
    </location>
</feature>
<feature type="domain" description="TonB-dependent receptor-like beta-barrel" evidence="13">
    <location>
        <begin position="288"/>
        <end position="726"/>
    </location>
</feature>
<dbReference type="Gene3D" id="2.40.170.20">
    <property type="entry name" value="TonB-dependent receptor, beta-barrel domain"/>
    <property type="match status" value="1"/>
</dbReference>
<sequence length="751" mass="84162">MKYRGEFLTGIIAILVGLLMAVPVFAADADTAPEAKSMEKMQVTSTRTQKKADLAPASVSVITKEDMEVMQINTIDEALRYEKGVYLDRPGGLGDALPATTMRGLPGDERSLVMVDGIPVNDPYSSLVPYNMIDPNAISQIEVVLGPGSALFGGNAVGGSVNLITKDPKELEAGGRLGCGTYNNQKAGAWVGDKVGERFTYRITMDWEAQEGYPTQLVTKTTKAGAATGISGGNEINYSVIAGTDQVAKRWVVGDKGDKNSERYGGTLRTTWKTTDTGKLTFMFMGGSHTYEYDAPHSYISDGSNFVFSGVAEAGSGQVTSKVNPKDFLAGKGSREYYAPSLKYEETVGNVDITAKLAWQKRNSWYTSLTGASSSETFYSAKGRYVASVDNEYLAEIQGDYEFEWMRKHVLTAGLYYKQGTFEQETTRLRYYQDEDSTWGGVVDLTEGDTTFLAPFLQVEWSLHDKVTLYTGARIDWWWAKNGKSGDPKDLAILEDKDKSAVSPRVSMVWEPVKDSTYVRASVAQAFKPPTIYDLFRTWYGSTGTLYKSNPDLDPETMWNYEVGVDQYLLNRKIKLGGTFIFSQIQDLITNYYEAPKVAKKTNVGKVDIIGFEADARVYPTDWMQFFVNYGRYESEIKEYELDKTVEGHSLLEFPRDLVKLGTDFRFWKFQYSIFGQYFGKTYWEDDNSYTDEETYMGYYPHWEWDTKLTFNATDKVHASVAVNNVFDEGEYWGGSVKAGQTVYGEIRFEM</sequence>